<reference evidence="3" key="1">
    <citation type="submission" date="2015-10" db="EMBL/GenBank/DDBJ databases">
        <authorList>
            <person name="Regsiter A."/>
            <person name="william w."/>
        </authorList>
    </citation>
    <scope>NUCLEOTIDE SEQUENCE [LARGE SCALE GENOMIC DNA]</scope>
</reference>
<sequence>MANRTHPSKGKKNQLPHNQNLIQEIKDEIELNQDEEPTLAELASIEEEIGLREIPVDPEELNTIMIDDTDDNWDTNDDDVIDESDAPEMISDLPPEITQSLGTGLQGQPTDRAGRRAHLSQSDQFNQASAVLTGGDIDANFEQANAVGDEAVGGTVATPDQDIVEEIAAAVGLEMRDRSSLRTTEFLEKRDDQRWELDPTSSEDYEDRENERL</sequence>
<dbReference type="RefSeq" id="WP_245824208.1">
    <property type="nucleotide sequence ID" value="NZ_LN889782.1"/>
</dbReference>
<dbReference type="InterPro" id="IPR046298">
    <property type="entry name" value="DUF6335"/>
</dbReference>
<keyword evidence="3" id="KW-1185">Reference proteome</keyword>
<evidence type="ECO:0000313" key="3">
    <source>
        <dbReference type="Proteomes" id="UP000184315"/>
    </source>
</evidence>
<accession>A0A1J1LH50</accession>
<feature type="compositionally biased region" description="Acidic residues" evidence="1">
    <location>
        <begin position="201"/>
        <end position="213"/>
    </location>
</feature>
<gene>
    <name evidence="2" type="ORF">PL9214291401</name>
</gene>
<dbReference type="Pfam" id="PF19861">
    <property type="entry name" value="DUF6335"/>
    <property type="match status" value="1"/>
</dbReference>
<organism evidence="2 3">
    <name type="scientific">Planktothrix tepida PCC 9214</name>
    <dbReference type="NCBI Taxonomy" id="671072"/>
    <lineage>
        <taxon>Bacteria</taxon>
        <taxon>Bacillati</taxon>
        <taxon>Cyanobacteriota</taxon>
        <taxon>Cyanophyceae</taxon>
        <taxon>Oscillatoriophycideae</taxon>
        <taxon>Oscillatoriales</taxon>
        <taxon>Microcoleaceae</taxon>
        <taxon>Planktothrix</taxon>
    </lineage>
</organism>
<feature type="compositionally biased region" description="Polar residues" evidence="1">
    <location>
        <begin position="97"/>
        <end position="109"/>
    </location>
</feature>
<name>A0A1J1LH50_9CYAN</name>
<dbReference type="Proteomes" id="UP000184315">
    <property type="component" value="Unassembled WGS sequence"/>
</dbReference>
<feature type="region of interest" description="Disordered" evidence="1">
    <location>
        <begin position="189"/>
        <end position="213"/>
    </location>
</feature>
<protein>
    <submittedName>
        <fullName evidence="2">Uncharacterized protein</fullName>
    </submittedName>
</protein>
<dbReference type="STRING" id="671072.PL9214291401"/>
<dbReference type="AlphaFoldDB" id="A0A1J1LH50"/>
<proteinExistence type="predicted"/>
<feature type="compositionally biased region" description="Acidic residues" evidence="1">
    <location>
        <begin position="67"/>
        <end position="86"/>
    </location>
</feature>
<dbReference type="EMBL" id="CZDF01000132">
    <property type="protein sequence ID" value="CUR31808.1"/>
    <property type="molecule type" value="Genomic_DNA"/>
</dbReference>
<evidence type="ECO:0000313" key="2">
    <source>
        <dbReference type="EMBL" id="CUR31808.1"/>
    </source>
</evidence>
<feature type="region of interest" description="Disordered" evidence="1">
    <location>
        <begin position="65"/>
        <end position="124"/>
    </location>
</feature>
<evidence type="ECO:0000256" key="1">
    <source>
        <dbReference type="SAM" id="MobiDB-lite"/>
    </source>
</evidence>